<comment type="caution">
    <text evidence="1">The sequence shown here is derived from an EMBL/GenBank/DDBJ whole genome shotgun (WGS) entry which is preliminary data.</text>
</comment>
<reference evidence="1" key="1">
    <citation type="submission" date="2022-12" db="EMBL/GenBank/DDBJ databases">
        <authorList>
            <person name="Deng Y."/>
            <person name="Zhang Y.-Q."/>
        </authorList>
    </citation>
    <scope>NUCLEOTIDE SEQUENCE</scope>
    <source>
        <strain evidence="1">CPCC 205372</strain>
    </source>
</reference>
<keyword evidence="2" id="KW-1185">Reference proteome</keyword>
<protein>
    <submittedName>
        <fullName evidence="1">Dinucleotide-binding protein</fullName>
    </submittedName>
</protein>
<name>A0ABT4PTU3_9MYCO</name>
<dbReference type="EMBL" id="JAPZPY010000005">
    <property type="protein sequence ID" value="MCZ8379955.1"/>
    <property type="molecule type" value="Genomic_DNA"/>
</dbReference>
<proteinExistence type="predicted"/>
<dbReference type="Proteomes" id="UP001142153">
    <property type="component" value="Unassembled WGS sequence"/>
</dbReference>
<organism evidence="1 2">
    <name type="scientific">Mycobacterium hippophais</name>
    <dbReference type="NCBI Taxonomy" id="3016340"/>
    <lineage>
        <taxon>Bacteria</taxon>
        <taxon>Bacillati</taxon>
        <taxon>Actinomycetota</taxon>
        <taxon>Actinomycetes</taxon>
        <taxon>Mycobacteriales</taxon>
        <taxon>Mycobacteriaceae</taxon>
        <taxon>Mycobacterium</taxon>
    </lineage>
</organism>
<evidence type="ECO:0000313" key="2">
    <source>
        <dbReference type="Proteomes" id="UP001142153"/>
    </source>
</evidence>
<dbReference type="RefSeq" id="WP_269894614.1">
    <property type="nucleotide sequence ID" value="NZ_JAPZPY010000005.1"/>
</dbReference>
<sequence>MAVAAAHIREALDAVAGLAGQPTIDACNIYTGRHDNSRSLSHQIQSIIGGPTAKAFSTNFASIYAQVGDQRVAPNNLYAADDAARQYAEQLSIDAGFAPLYIGPLDPGARLLEDGAGLTRALAAQLGPFFYRYAPTREF</sequence>
<evidence type="ECO:0000313" key="1">
    <source>
        <dbReference type="EMBL" id="MCZ8379955.1"/>
    </source>
</evidence>
<dbReference type="Gene3D" id="3.40.50.720">
    <property type="entry name" value="NAD(P)-binding Rossmann-like Domain"/>
    <property type="match status" value="1"/>
</dbReference>
<accession>A0ABT4PTU3</accession>
<gene>
    <name evidence="1" type="ORF">O6P37_13865</name>
</gene>